<feature type="compositionally biased region" description="Acidic residues" evidence="2">
    <location>
        <begin position="139"/>
        <end position="160"/>
    </location>
</feature>
<gene>
    <name evidence="3" type="ORF">PIB30_071641</name>
</gene>
<comment type="caution">
    <text evidence="3">The sequence shown here is derived from an EMBL/GenBank/DDBJ whole genome shotgun (WGS) entry which is preliminary data.</text>
</comment>
<dbReference type="EMBL" id="JASCZI010182074">
    <property type="protein sequence ID" value="MED6186947.1"/>
    <property type="molecule type" value="Genomic_DNA"/>
</dbReference>
<feature type="compositionally biased region" description="Polar residues" evidence="2">
    <location>
        <begin position="12"/>
        <end position="21"/>
    </location>
</feature>
<keyword evidence="4" id="KW-1185">Reference proteome</keyword>
<evidence type="ECO:0000256" key="1">
    <source>
        <dbReference type="SAM" id="Coils"/>
    </source>
</evidence>
<evidence type="ECO:0000313" key="4">
    <source>
        <dbReference type="Proteomes" id="UP001341840"/>
    </source>
</evidence>
<dbReference type="Proteomes" id="UP001341840">
    <property type="component" value="Unassembled WGS sequence"/>
</dbReference>
<organism evidence="3 4">
    <name type="scientific">Stylosanthes scabra</name>
    <dbReference type="NCBI Taxonomy" id="79078"/>
    <lineage>
        <taxon>Eukaryota</taxon>
        <taxon>Viridiplantae</taxon>
        <taxon>Streptophyta</taxon>
        <taxon>Embryophyta</taxon>
        <taxon>Tracheophyta</taxon>
        <taxon>Spermatophyta</taxon>
        <taxon>Magnoliopsida</taxon>
        <taxon>eudicotyledons</taxon>
        <taxon>Gunneridae</taxon>
        <taxon>Pentapetalae</taxon>
        <taxon>rosids</taxon>
        <taxon>fabids</taxon>
        <taxon>Fabales</taxon>
        <taxon>Fabaceae</taxon>
        <taxon>Papilionoideae</taxon>
        <taxon>50 kb inversion clade</taxon>
        <taxon>dalbergioids sensu lato</taxon>
        <taxon>Dalbergieae</taxon>
        <taxon>Pterocarpus clade</taxon>
        <taxon>Stylosanthes</taxon>
    </lineage>
</organism>
<feature type="region of interest" description="Disordered" evidence="2">
    <location>
        <begin position="107"/>
        <end position="290"/>
    </location>
</feature>
<sequence>MIPLYNKQYYTQGWRDNQPNRWSPPQQQTQNRQQNTYSQPQNQQNQRYQPPHLRPNPPMNPPPASYDETLRTYQQEIRELREAHKRIEAHLNDLTELLHKFANKMAVNSQPPSNSNPLPSQPLPNPKGGIIMVQTTNDTTEEEDDEEEEEEEDEEDDEWLYDLLAKLVEIDSDSEDEYEDAEEEEVNEEDEEEETTESTKETTDKEVGSPYKEEEFFIANPTQAPISQEESEEESVVATKPKEAAKRTVTPKLKKNQKTPTPARRSKQKKEDIKTMKKKPEKGREERKSELNCTDFKDLLGKLKKIKSAIIMDGDIGVHLVEDNSKWK</sequence>
<keyword evidence="1" id="KW-0175">Coiled coil</keyword>
<feature type="compositionally biased region" description="Low complexity" evidence="2">
    <location>
        <begin position="23"/>
        <end position="51"/>
    </location>
</feature>
<feature type="compositionally biased region" description="Basic and acidic residues" evidence="2">
    <location>
        <begin position="197"/>
        <end position="215"/>
    </location>
</feature>
<accession>A0ABU6WM42</accession>
<feature type="compositionally biased region" description="Acidic residues" evidence="2">
    <location>
        <begin position="170"/>
        <end position="196"/>
    </location>
</feature>
<evidence type="ECO:0000256" key="2">
    <source>
        <dbReference type="SAM" id="MobiDB-lite"/>
    </source>
</evidence>
<feature type="compositionally biased region" description="Pro residues" evidence="2">
    <location>
        <begin position="52"/>
        <end position="64"/>
    </location>
</feature>
<proteinExistence type="predicted"/>
<feature type="coiled-coil region" evidence="1">
    <location>
        <begin position="70"/>
        <end position="100"/>
    </location>
</feature>
<protein>
    <submittedName>
        <fullName evidence="3">Uncharacterized protein</fullName>
    </submittedName>
</protein>
<evidence type="ECO:0000313" key="3">
    <source>
        <dbReference type="EMBL" id="MED6186947.1"/>
    </source>
</evidence>
<feature type="region of interest" description="Disordered" evidence="2">
    <location>
        <begin position="12"/>
        <end position="67"/>
    </location>
</feature>
<name>A0ABU6WM42_9FABA</name>
<feature type="compositionally biased region" description="Low complexity" evidence="2">
    <location>
        <begin position="108"/>
        <end position="118"/>
    </location>
</feature>
<reference evidence="3 4" key="1">
    <citation type="journal article" date="2023" name="Plants (Basel)">
        <title>Bridging the Gap: Combining Genomics and Transcriptomics Approaches to Understand Stylosanthes scabra, an Orphan Legume from the Brazilian Caatinga.</title>
        <authorList>
            <person name="Ferreira-Neto J.R.C."/>
            <person name="da Silva M.D."/>
            <person name="Binneck E."/>
            <person name="de Melo N.F."/>
            <person name="da Silva R.H."/>
            <person name="de Melo A.L.T.M."/>
            <person name="Pandolfi V."/>
            <person name="Bustamante F.O."/>
            <person name="Brasileiro-Vidal A.C."/>
            <person name="Benko-Iseppon A.M."/>
        </authorList>
    </citation>
    <scope>NUCLEOTIDE SEQUENCE [LARGE SCALE GENOMIC DNA]</scope>
    <source>
        <tissue evidence="3">Leaves</tissue>
    </source>
</reference>